<evidence type="ECO:0000313" key="3">
    <source>
        <dbReference type="Proteomes" id="UP001228905"/>
    </source>
</evidence>
<feature type="transmembrane region" description="Helical" evidence="1">
    <location>
        <begin position="26"/>
        <end position="50"/>
    </location>
</feature>
<feature type="transmembrane region" description="Helical" evidence="1">
    <location>
        <begin position="101"/>
        <end position="122"/>
    </location>
</feature>
<keyword evidence="2" id="KW-0378">Hydrolase</keyword>
<dbReference type="Proteomes" id="UP001228905">
    <property type="component" value="Unassembled WGS sequence"/>
</dbReference>
<dbReference type="GO" id="GO:0008233">
    <property type="term" value="F:peptidase activity"/>
    <property type="evidence" value="ECO:0007669"/>
    <property type="project" value="UniProtKB-KW"/>
</dbReference>
<accession>A0ABU0IMP5</accession>
<comment type="caution">
    <text evidence="2">The sequence shown here is derived from an EMBL/GenBank/DDBJ whole genome shotgun (WGS) entry which is preliminary data.</text>
</comment>
<feature type="transmembrane region" description="Helical" evidence="1">
    <location>
        <begin position="70"/>
        <end position="89"/>
    </location>
</feature>
<keyword evidence="1" id="KW-0472">Membrane</keyword>
<evidence type="ECO:0000313" key="2">
    <source>
        <dbReference type="EMBL" id="MDQ0463234.1"/>
    </source>
</evidence>
<reference evidence="2 3" key="1">
    <citation type="submission" date="2023-07" db="EMBL/GenBank/DDBJ databases">
        <title>Genomic Encyclopedia of Type Strains, Phase IV (KMG-IV): sequencing the most valuable type-strain genomes for metagenomic binning, comparative biology and taxonomic classification.</title>
        <authorList>
            <person name="Goeker M."/>
        </authorList>
    </citation>
    <scope>NUCLEOTIDE SEQUENCE [LARGE SCALE GENOMIC DNA]</scope>
    <source>
        <strain evidence="2 3">DSM 18695</strain>
    </source>
</reference>
<organism evidence="2 3">
    <name type="scientific">Caulobacter ginsengisoli</name>
    <dbReference type="NCBI Taxonomy" id="400775"/>
    <lineage>
        <taxon>Bacteria</taxon>
        <taxon>Pseudomonadati</taxon>
        <taxon>Pseudomonadota</taxon>
        <taxon>Alphaproteobacteria</taxon>
        <taxon>Caulobacterales</taxon>
        <taxon>Caulobacteraceae</taxon>
        <taxon>Caulobacter</taxon>
    </lineage>
</organism>
<dbReference type="GO" id="GO:0006508">
    <property type="term" value="P:proteolysis"/>
    <property type="evidence" value="ECO:0007669"/>
    <property type="project" value="UniProtKB-KW"/>
</dbReference>
<dbReference type="EMBL" id="JAUSVS010000001">
    <property type="protein sequence ID" value="MDQ0463234.1"/>
    <property type="molecule type" value="Genomic_DNA"/>
</dbReference>
<keyword evidence="2" id="KW-0645">Protease</keyword>
<evidence type="ECO:0000256" key="1">
    <source>
        <dbReference type="SAM" id="Phobius"/>
    </source>
</evidence>
<proteinExistence type="predicted"/>
<name>A0ABU0IMP5_9CAUL</name>
<feature type="transmembrane region" description="Helical" evidence="1">
    <location>
        <begin position="142"/>
        <end position="165"/>
    </location>
</feature>
<protein>
    <submittedName>
        <fullName evidence="2">Zn-dependent protease with chaperone function</fullName>
    </submittedName>
</protein>
<sequence length="178" mass="19611">MTDQVLARAFSRPEPKPLGRPLPWSWLALALTIMPLGGLLILQVYFVQIFRQGLDADMQMSMENMPLHELVASMALVGVVGLVVVLLGWGLTRLARGGERMFVTLVAGVPGALLALSMGWYIGKAMLTPPDGLYPFEAENLFYLPNWLQLVLFPAAFGIAAWTYVRVARVAVAIRKSR</sequence>
<keyword evidence="3" id="KW-1185">Reference proteome</keyword>
<dbReference type="RefSeq" id="WP_307346754.1">
    <property type="nucleotide sequence ID" value="NZ_JAUSVS010000001.1"/>
</dbReference>
<gene>
    <name evidence="2" type="ORF">QO010_000982</name>
</gene>
<keyword evidence="1" id="KW-0812">Transmembrane</keyword>
<keyword evidence="1" id="KW-1133">Transmembrane helix</keyword>